<proteinExistence type="predicted"/>
<reference evidence="1 2" key="1">
    <citation type="submission" date="2024-01" db="EMBL/GenBank/DDBJ databases">
        <title>Genome assemblies of Stephania.</title>
        <authorList>
            <person name="Yang L."/>
        </authorList>
    </citation>
    <scope>NUCLEOTIDE SEQUENCE [LARGE SCALE GENOMIC DNA]</scope>
    <source>
        <strain evidence="1">QJT</strain>
        <tissue evidence="1">Leaf</tissue>
    </source>
</reference>
<dbReference type="AlphaFoldDB" id="A0AAP0HGF7"/>
<keyword evidence="2" id="KW-1185">Reference proteome</keyword>
<gene>
    <name evidence="1" type="ORF">Sjap_026420</name>
</gene>
<evidence type="ECO:0000313" key="1">
    <source>
        <dbReference type="EMBL" id="KAK9086009.1"/>
    </source>
</evidence>
<comment type="caution">
    <text evidence="1">The sequence shown here is derived from an EMBL/GenBank/DDBJ whole genome shotgun (WGS) entry which is preliminary data.</text>
</comment>
<accession>A0AAP0HGF7</accession>
<evidence type="ECO:0008006" key="3">
    <source>
        <dbReference type="Google" id="ProtNLM"/>
    </source>
</evidence>
<protein>
    <recommendedName>
        <fullName evidence="3">DUF4283 domain-containing protein</fullName>
    </recommendedName>
</protein>
<dbReference type="Proteomes" id="UP001417504">
    <property type="component" value="Unassembled WGS sequence"/>
</dbReference>
<sequence>MPRILSEKEMPNYLTSERMGHCSYFRDRELLAAALRRLNKSLIKEIVKWHHVLHWKDLKFGGNNSWIEVHCLPLNLWNDVAFEMVGKNLGGLLEVGEVTRSLSVIDNAIIKIRGSRTSFFWGTMEFPCWDDTIPFGINKSTGVFLEEFDKAAGQCTGGQLEDEGTDEGKLLERTGDIHRPLHIQEPDQLASSEIRVVTDMYINLDAKRRSLSLFEMEANEDLPTHAELEVVEEASNHQEQVQLS</sequence>
<organism evidence="1 2">
    <name type="scientific">Stephania japonica</name>
    <dbReference type="NCBI Taxonomy" id="461633"/>
    <lineage>
        <taxon>Eukaryota</taxon>
        <taxon>Viridiplantae</taxon>
        <taxon>Streptophyta</taxon>
        <taxon>Embryophyta</taxon>
        <taxon>Tracheophyta</taxon>
        <taxon>Spermatophyta</taxon>
        <taxon>Magnoliopsida</taxon>
        <taxon>Ranunculales</taxon>
        <taxon>Menispermaceae</taxon>
        <taxon>Menispermoideae</taxon>
        <taxon>Cissampelideae</taxon>
        <taxon>Stephania</taxon>
    </lineage>
</organism>
<name>A0AAP0HGF7_9MAGN</name>
<evidence type="ECO:0000313" key="2">
    <source>
        <dbReference type="Proteomes" id="UP001417504"/>
    </source>
</evidence>
<dbReference type="EMBL" id="JBBNAE010000011">
    <property type="protein sequence ID" value="KAK9086009.1"/>
    <property type="molecule type" value="Genomic_DNA"/>
</dbReference>